<evidence type="ECO:0008006" key="3">
    <source>
        <dbReference type="Google" id="ProtNLM"/>
    </source>
</evidence>
<evidence type="ECO:0000313" key="2">
    <source>
        <dbReference type="EMBL" id="KAL0320336.1"/>
    </source>
</evidence>
<organism evidence="2">
    <name type="scientific">Sesamum radiatum</name>
    <name type="common">Black benniseed</name>
    <dbReference type="NCBI Taxonomy" id="300843"/>
    <lineage>
        <taxon>Eukaryota</taxon>
        <taxon>Viridiplantae</taxon>
        <taxon>Streptophyta</taxon>
        <taxon>Embryophyta</taxon>
        <taxon>Tracheophyta</taxon>
        <taxon>Spermatophyta</taxon>
        <taxon>Magnoliopsida</taxon>
        <taxon>eudicotyledons</taxon>
        <taxon>Gunneridae</taxon>
        <taxon>Pentapetalae</taxon>
        <taxon>asterids</taxon>
        <taxon>lamiids</taxon>
        <taxon>Lamiales</taxon>
        <taxon>Pedaliaceae</taxon>
        <taxon>Sesamum</taxon>
    </lineage>
</organism>
<proteinExistence type="predicted"/>
<feature type="region of interest" description="Disordered" evidence="1">
    <location>
        <begin position="71"/>
        <end position="104"/>
    </location>
</feature>
<comment type="caution">
    <text evidence="2">The sequence shown here is derived from an EMBL/GenBank/DDBJ whole genome shotgun (WGS) entry which is preliminary data.</text>
</comment>
<dbReference type="EMBL" id="JACGWJ010000024">
    <property type="protein sequence ID" value="KAL0320336.1"/>
    <property type="molecule type" value="Genomic_DNA"/>
</dbReference>
<name>A0AAW2LRL9_SESRA</name>
<dbReference type="AlphaFoldDB" id="A0AAW2LRL9"/>
<feature type="compositionally biased region" description="Basic and acidic residues" evidence="1">
    <location>
        <begin position="71"/>
        <end position="80"/>
    </location>
</feature>
<reference evidence="2" key="2">
    <citation type="journal article" date="2024" name="Plant">
        <title>Genomic evolution and insights into agronomic trait innovations of Sesamum species.</title>
        <authorList>
            <person name="Miao H."/>
            <person name="Wang L."/>
            <person name="Qu L."/>
            <person name="Liu H."/>
            <person name="Sun Y."/>
            <person name="Le M."/>
            <person name="Wang Q."/>
            <person name="Wei S."/>
            <person name="Zheng Y."/>
            <person name="Lin W."/>
            <person name="Duan Y."/>
            <person name="Cao H."/>
            <person name="Xiong S."/>
            <person name="Wang X."/>
            <person name="Wei L."/>
            <person name="Li C."/>
            <person name="Ma Q."/>
            <person name="Ju M."/>
            <person name="Zhao R."/>
            <person name="Li G."/>
            <person name="Mu C."/>
            <person name="Tian Q."/>
            <person name="Mei H."/>
            <person name="Zhang T."/>
            <person name="Gao T."/>
            <person name="Zhang H."/>
        </authorList>
    </citation>
    <scope>NUCLEOTIDE SEQUENCE</scope>
    <source>
        <strain evidence="2">G02</strain>
    </source>
</reference>
<reference evidence="2" key="1">
    <citation type="submission" date="2020-06" db="EMBL/GenBank/DDBJ databases">
        <authorList>
            <person name="Li T."/>
            <person name="Hu X."/>
            <person name="Zhang T."/>
            <person name="Song X."/>
            <person name="Zhang H."/>
            <person name="Dai N."/>
            <person name="Sheng W."/>
            <person name="Hou X."/>
            <person name="Wei L."/>
        </authorList>
    </citation>
    <scope>NUCLEOTIDE SEQUENCE</scope>
    <source>
        <strain evidence="2">G02</strain>
        <tissue evidence="2">Leaf</tissue>
    </source>
</reference>
<protein>
    <recommendedName>
        <fullName evidence="3">Copia protein</fullName>
    </recommendedName>
</protein>
<feature type="compositionally biased region" description="Polar residues" evidence="1">
    <location>
        <begin position="84"/>
        <end position="97"/>
    </location>
</feature>
<gene>
    <name evidence="2" type="ORF">Sradi_5295100</name>
</gene>
<evidence type="ECO:0000256" key="1">
    <source>
        <dbReference type="SAM" id="MobiDB-lite"/>
    </source>
</evidence>
<sequence length="104" mass="11499">MEISDLGIVVSLHVDLYCDNQAALHITANPVFHERKKHIEIDCHLVRDAYREGFIAPAHSHLWEAIGVQRQLEHPEHTPEAESSAATTMGASVTESSVEFIDAG</sequence>
<accession>A0AAW2LRL9</accession>
<dbReference type="CDD" id="cd09272">
    <property type="entry name" value="RNase_HI_RT_Ty1"/>
    <property type="match status" value="1"/>
</dbReference>